<accession>A0ABY1QZ86</accession>
<evidence type="ECO:0000313" key="2">
    <source>
        <dbReference type="Proteomes" id="UP001158050"/>
    </source>
</evidence>
<evidence type="ECO:0000313" key="1">
    <source>
        <dbReference type="EMBL" id="SMP89719.1"/>
    </source>
</evidence>
<proteinExistence type="predicted"/>
<organism evidence="1 2">
    <name type="scientific">Epilithonimonas pallida</name>
    <dbReference type="NCBI Taxonomy" id="373671"/>
    <lineage>
        <taxon>Bacteria</taxon>
        <taxon>Pseudomonadati</taxon>
        <taxon>Bacteroidota</taxon>
        <taxon>Flavobacteriia</taxon>
        <taxon>Flavobacteriales</taxon>
        <taxon>Weeksellaceae</taxon>
        <taxon>Chryseobacterium group</taxon>
        <taxon>Epilithonimonas</taxon>
    </lineage>
</organism>
<evidence type="ECO:0008006" key="3">
    <source>
        <dbReference type="Google" id="ProtNLM"/>
    </source>
</evidence>
<protein>
    <recommendedName>
        <fullName evidence="3">Transmembrane protein</fullName>
    </recommendedName>
</protein>
<sequence>MFLIYFNIFSLINFNAAKVSTQLEVVSTKQGIVQKKQRFVSIQQSIVSVQQIIGRIKIKSIPKFEMPILNLFFQSGLRIHLLL</sequence>
<reference evidence="1 2" key="1">
    <citation type="submission" date="2017-05" db="EMBL/GenBank/DDBJ databases">
        <authorList>
            <person name="Varghese N."/>
            <person name="Submissions S."/>
        </authorList>
    </citation>
    <scope>NUCLEOTIDE SEQUENCE [LARGE SCALE GENOMIC DNA]</scope>
    <source>
        <strain evidence="1 2">DSM 18015</strain>
    </source>
</reference>
<comment type="caution">
    <text evidence="1">The sequence shown here is derived from an EMBL/GenBank/DDBJ whole genome shotgun (WGS) entry which is preliminary data.</text>
</comment>
<dbReference type="Proteomes" id="UP001158050">
    <property type="component" value="Unassembled WGS sequence"/>
</dbReference>
<keyword evidence="2" id="KW-1185">Reference proteome</keyword>
<dbReference type="EMBL" id="FXUO01000002">
    <property type="protein sequence ID" value="SMP89719.1"/>
    <property type="molecule type" value="Genomic_DNA"/>
</dbReference>
<name>A0ABY1QZ86_9FLAO</name>
<gene>
    <name evidence="1" type="ORF">SAMN05421679_10278</name>
</gene>